<proteinExistence type="predicted"/>
<name>A0A0A7HBW6_9CAUD</name>
<evidence type="ECO:0000313" key="2">
    <source>
        <dbReference type="Proteomes" id="UP000031071"/>
    </source>
</evidence>
<dbReference type="Proteomes" id="UP000031071">
    <property type="component" value="Segment"/>
</dbReference>
<sequence length="97" mass="10790">MATEVYTPEPVQGHTMKPDIEIDEDGITWLFIESQYGSFKANHETVTAPPFSDFADPITRNLGFDPGHIDPARVVHSYYAQGFMDPKSGVKFTGNVL</sequence>
<accession>A0A0A7HBW6</accession>
<dbReference type="OrthoDB" id="24582at10239"/>
<protein>
    <submittedName>
        <fullName evidence="1">Uncharacterized protein</fullName>
    </submittedName>
</protein>
<keyword evidence="2" id="KW-1185">Reference proteome</keyword>
<reference evidence="1 2" key="1">
    <citation type="submission" date="2014-10" db="EMBL/GenBank/DDBJ databases">
        <title>Genome of vB_ArtM-ArV1 - first myovirus infecting Arthrobacter sp.</title>
        <authorList>
            <person name="Simoliunas E."/>
            <person name="Kaliniene L."/>
            <person name="Stasilo M."/>
            <person name="Meskys R."/>
        </authorList>
    </citation>
    <scope>NUCLEOTIDE SEQUENCE [LARGE SCALE GENOMIC DNA]</scope>
</reference>
<dbReference type="KEGG" id="vg:23680916"/>
<gene>
    <name evidence="1" type="ORF">ArV1_074</name>
</gene>
<evidence type="ECO:0000313" key="1">
    <source>
        <dbReference type="EMBL" id="AIZ01761.1"/>
    </source>
</evidence>
<dbReference type="RefSeq" id="YP_009126107.1">
    <property type="nucleotide sequence ID" value="NC_026606.1"/>
</dbReference>
<dbReference type="GeneID" id="23680916"/>
<organism evidence="1 2">
    <name type="scientific">Arthrobacter phage vB_ArtM-ArV1</name>
    <dbReference type="NCBI Taxonomy" id="1566993"/>
    <lineage>
        <taxon>Viruses</taxon>
        <taxon>Duplodnaviria</taxon>
        <taxon>Heunggongvirae</taxon>
        <taxon>Uroviricota</taxon>
        <taxon>Caudoviricetes</taxon>
        <taxon>Klausavirus</taxon>
        <taxon>Klausavirus ArV1</taxon>
    </lineage>
</organism>
<dbReference type="EMBL" id="KM879463">
    <property type="protein sequence ID" value="AIZ01761.1"/>
    <property type="molecule type" value="Genomic_DNA"/>
</dbReference>